<dbReference type="InterPro" id="IPR001611">
    <property type="entry name" value="Leu-rich_rpt"/>
</dbReference>
<keyword evidence="3" id="KW-0677">Repeat</keyword>
<dbReference type="PANTHER" id="PTHR24373:SF386">
    <property type="entry name" value="PROTEIN ARTICHOKE-LIKE"/>
    <property type="match status" value="1"/>
</dbReference>
<protein>
    <submittedName>
        <fullName evidence="4">Uncharacterized protein</fullName>
    </submittedName>
</protein>
<dbReference type="AlphaFoldDB" id="A0AAV8W5F1"/>
<evidence type="ECO:0000256" key="2">
    <source>
        <dbReference type="ARBA" id="ARBA00022729"/>
    </source>
</evidence>
<dbReference type="InterPro" id="IPR050328">
    <property type="entry name" value="Dev_Immune_Receptor"/>
</dbReference>
<dbReference type="InterPro" id="IPR032675">
    <property type="entry name" value="LRR_dom_sf"/>
</dbReference>
<keyword evidence="5" id="KW-1185">Reference proteome</keyword>
<organism evidence="4 5">
    <name type="scientific">Exocentrus adspersus</name>
    <dbReference type="NCBI Taxonomy" id="1586481"/>
    <lineage>
        <taxon>Eukaryota</taxon>
        <taxon>Metazoa</taxon>
        <taxon>Ecdysozoa</taxon>
        <taxon>Arthropoda</taxon>
        <taxon>Hexapoda</taxon>
        <taxon>Insecta</taxon>
        <taxon>Pterygota</taxon>
        <taxon>Neoptera</taxon>
        <taxon>Endopterygota</taxon>
        <taxon>Coleoptera</taxon>
        <taxon>Polyphaga</taxon>
        <taxon>Cucujiformia</taxon>
        <taxon>Chrysomeloidea</taxon>
        <taxon>Cerambycidae</taxon>
        <taxon>Lamiinae</taxon>
        <taxon>Acanthocinini</taxon>
        <taxon>Exocentrus</taxon>
    </lineage>
</organism>
<keyword evidence="1" id="KW-0433">Leucine-rich repeat</keyword>
<reference evidence="4 5" key="1">
    <citation type="journal article" date="2023" name="Insect Mol. Biol.">
        <title>Genome sequencing provides insights into the evolution of gene families encoding plant cell wall-degrading enzymes in longhorned beetles.</title>
        <authorList>
            <person name="Shin N.R."/>
            <person name="Okamura Y."/>
            <person name="Kirsch R."/>
            <person name="Pauchet Y."/>
        </authorList>
    </citation>
    <scope>NUCLEOTIDE SEQUENCE [LARGE SCALE GENOMIC DNA]</scope>
    <source>
        <strain evidence="4">EAD_L_NR</strain>
    </source>
</reference>
<dbReference type="InterPro" id="IPR003591">
    <property type="entry name" value="Leu-rich_rpt_typical-subtyp"/>
</dbReference>
<evidence type="ECO:0000256" key="1">
    <source>
        <dbReference type="ARBA" id="ARBA00022614"/>
    </source>
</evidence>
<evidence type="ECO:0000313" key="5">
    <source>
        <dbReference type="Proteomes" id="UP001159042"/>
    </source>
</evidence>
<dbReference type="Proteomes" id="UP001159042">
    <property type="component" value="Unassembled WGS sequence"/>
</dbReference>
<evidence type="ECO:0000256" key="3">
    <source>
        <dbReference type="ARBA" id="ARBA00022737"/>
    </source>
</evidence>
<sequence length="342" mass="39140">MSVISNATISKIPGISETRHLEIKFSPNLEVRSNSFKSATKIRTLIISHNRIINKIYRNSFQDLPVHSLKLTNNSISSIFPRAFSNLSLLEALQVDYNNLQEIPTGVFVNLPVKSLKLSHNKIFTIKNAALEDLSNLNKLMLDHNNLETIFLHKILKYPQRLEILWLHNNSLTAVSNYMLLKMNNLKILNLGFNPLTSIEPNSFSQTPKLNYLVLTNTHLKEIDGNVFPRTGMDYLENMYLDNSKLMYLKSNFFVGLGSLRKVTLVGNPWLCPCLTAVERILAENNVREMCAEAYTNGSRPICVNDQVNNECKPIYNEALSEKYERYKTEHPFYTPTINCIL</sequence>
<name>A0AAV8W5F1_9CUCU</name>
<dbReference type="Gene3D" id="3.80.10.10">
    <property type="entry name" value="Ribonuclease Inhibitor"/>
    <property type="match status" value="1"/>
</dbReference>
<dbReference type="GO" id="GO:0031012">
    <property type="term" value="C:extracellular matrix"/>
    <property type="evidence" value="ECO:0007669"/>
    <property type="project" value="TreeGrafter"/>
</dbReference>
<evidence type="ECO:0000313" key="4">
    <source>
        <dbReference type="EMBL" id="KAJ8921842.1"/>
    </source>
</evidence>
<dbReference type="SMART" id="SM00369">
    <property type="entry name" value="LRR_TYP"/>
    <property type="match status" value="4"/>
</dbReference>
<dbReference type="SUPFAM" id="SSF52058">
    <property type="entry name" value="L domain-like"/>
    <property type="match status" value="1"/>
</dbReference>
<dbReference type="Pfam" id="PF13855">
    <property type="entry name" value="LRR_8"/>
    <property type="match status" value="2"/>
</dbReference>
<dbReference type="GO" id="GO:0005615">
    <property type="term" value="C:extracellular space"/>
    <property type="evidence" value="ECO:0007669"/>
    <property type="project" value="TreeGrafter"/>
</dbReference>
<accession>A0AAV8W5F1</accession>
<keyword evidence="2" id="KW-0732">Signal</keyword>
<proteinExistence type="predicted"/>
<gene>
    <name evidence="4" type="ORF">NQ315_008474</name>
</gene>
<dbReference type="PANTHER" id="PTHR24373">
    <property type="entry name" value="SLIT RELATED LEUCINE-RICH REPEAT NEURONAL PROTEIN"/>
    <property type="match status" value="1"/>
</dbReference>
<dbReference type="EMBL" id="JANEYG010000008">
    <property type="protein sequence ID" value="KAJ8921842.1"/>
    <property type="molecule type" value="Genomic_DNA"/>
</dbReference>
<comment type="caution">
    <text evidence="4">The sequence shown here is derived from an EMBL/GenBank/DDBJ whole genome shotgun (WGS) entry which is preliminary data.</text>
</comment>
<dbReference type="PROSITE" id="PS51450">
    <property type="entry name" value="LRR"/>
    <property type="match status" value="2"/>
</dbReference>